<name>A0ACA9TAZ9_BIOOC</name>
<dbReference type="EMBL" id="CADEHS020000002">
    <property type="protein sequence ID" value="CAG9938051.1"/>
    <property type="molecule type" value="Genomic_DNA"/>
</dbReference>
<protein>
    <submittedName>
        <fullName evidence="1">Uncharacterized protein</fullName>
    </submittedName>
</protein>
<organism evidence="1 2">
    <name type="scientific">Clonostachys rosea f. rosea IK726</name>
    <dbReference type="NCBI Taxonomy" id="1349383"/>
    <lineage>
        <taxon>Eukaryota</taxon>
        <taxon>Fungi</taxon>
        <taxon>Dikarya</taxon>
        <taxon>Ascomycota</taxon>
        <taxon>Pezizomycotina</taxon>
        <taxon>Sordariomycetes</taxon>
        <taxon>Hypocreomycetidae</taxon>
        <taxon>Hypocreales</taxon>
        <taxon>Bionectriaceae</taxon>
        <taxon>Clonostachys</taxon>
    </lineage>
</organism>
<gene>
    <name evidence="1" type="ORF">CRV2_00006471</name>
</gene>
<keyword evidence="2" id="KW-1185">Reference proteome</keyword>
<comment type="caution">
    <text evidence="1">The sequence shown here is derived from an EMBL/GenBank/DDBJ whole genome shotgun (WGS) entry which is preliminary data.</text>
</comment>
<evidence type="ECO:0000313" key="1">
    <source>
        <dbReference type="EMBL" id="CAG9938051.1"/>
    </source>
</evidence>
<dbReference type="Proteomes" id="UP000836387">
    <property type="component" value="Unassembled WGS sequence"/>
</dbReference>
<proteinExistence type="predicted"/>
<reference evidence="1" key="1">
    <citation type="submission" date="2020-04" db="EMBL/GenBank/DDBJ databases">
        <authorList>
            <person name="Broberg M."/>
        </authorList>
    </citation>
    <scope>NUCLEOTIDE SEQUENCE</scope>
</reference>
<evidence type="ECO:0000313" key="2">
    <source>
        <dbReference type="Proteomes" id="UP000836387"/>
    </source>
</evidence>
<sequence length="371" mass="41579">MSQSSSEERLAMYMNNLQPSPEEGVPLMGPSSIPLDIRITQHRKPQTEFNTKSDGSGIIQSIPPTLNDRSSHGCEQQLLEYKSAKISSRTDGCRHKSGQKPGPGWLTGWRGGLSIAAGLTLLILIGNITILGVFSLPTYRRYYSSATAPIRTGECDDIKKLNFGIHLLINIASTLLLGASNYCMQTVSAPTRRDIDMVHASGKWLQIGVPSLRNLRLVGRKSIFVWLCLAATSVPLHLVYNSVFFMSTSYNKYRIYFADATLATGAPYDGDIFNIAREMRLQLMDGTTYQALSNNDCIEAYAKDIIQDRGNVVLVIERPQNCSVFQEYEPREVCTDPSATSLYASHDYKHGVKSNREQNWYYWICSQKKFY</sequence>
<accession>A0ACA9TAZ9</accession>
<reference evidence="1" key="2">
    <citation type="submission" date="2021-10" db="EMBL/GenBank/DDBJ databases">
        <authorList>
            <person name="Piombo E."/>
        </authorList>
    </citation>
    <scope>NUCLEOTIDE SEQUENCE</scope>
</reference>